<dbReference type="GO" id="GO:0051536">
    <property type="term" value="F:iron-sulfur cluster binding"/>
    <property type="evidence" value="ECO:0007669"/>
    <property type="project" value="UniProtKB-KW"/>
</dbReference>
<dbReference type="InterPro" id="IPR044298">
    <property type="entry name" value="MIG/MutY"/>
</dbReference>
<dbReference type="InterPro" id="IPR011257">
    <property type="entry name" value="DNA_glycosylase"/>
</dbReference>
<keyword evidence="3" id="KW-0479">Metal-binding</keyword>
<dbReference type="Gene3D" id="1.10.1670.10">
    <property type="entry name" value="Helix-hairpin-Helix base-excision DNA repair enzymes (C-terminal)"/>
    <property type="match status" value="1"/>
</dbReference>
<evidence type="ECO:0000259" key="10">
    <source>
        <dbReference type="SMART" id="SM00478"/>
    </source>
</evidence>
<dbReference type="GO" id="GO:0032357">
    <property type="term" value="F:oxidized purine DNA binding"/>
    <property type="evidence" value="ECO:0007669"/>
    <property type="project" value="TreeGrafter"/>
</dbReference>
<keyword evidence="8" id="KW-0234">DNA repair</keyword>
<dbReference type="Gene3D" id="1.10.340.30">
    <property type="entry name" value="Hypothetical protein, domain 2"/>
    <property type="match status" value="1"/>
</dbReference>
<dbReference type="InterPro" id="IPR003265">
    <property type="entry name" value="HhH-GPD_domain"/>
</dbReference>
<dbReference type="GO" id="GO:0046872">
    <property type="term" value="F:metal ion binding"/>
    <property type="evidence" value="ECO:0007669"/>
    <property type="project" value="UniProtKB-KW"/>
</dbReference>
<dbReference type="CDD" id="cd00056">
    <property type="entry name" value="ENDO3c"/>
    <property type="match status" value="1"/>
</dbReference>
<evidence type="ECO:0000256" key="2">
    <source>
        <dbReference type="ARBA" id="ARBA00008343"/>
    </source>
</evidence>
<evidence type="ECO:0000313" key="12">
    <source>
        <dbReference type="Proteomes" id="UP000310639"/>
    </source>
</evidence>
<proteinExistence type="inferred from homology"/>
<evidence type="ECO:0000256" key="7">
    <source>
        <dbReference type="ARBA" id="ARBA00023014"/>
    </source>
</evidence>
<evidence type="ECO:0000256" key="9">
    <source>
        <dbReference type="ARBA" id="ARBA00023295"/>
    </source>
</evidence>
<keyword evidence="4" id="KW-0227">DNA damage</keyword>
<keyword evidence="9" id="KW-0326">Glycosidase</keyword>
<sequence>MNTDDFRELIHQKGRELYRPMPWRDQPTLYYVLVSELMLQQTQVARVLMKFKEFTAAFPDIESLAAAELTEVLRAWQGLGYNRRARYLHQTAQAIAAGAPVTTLDDLVALPGIGINTAGAIINYVYQIPTPFIETNIRTVYLNHFFMDQTAVADRDILPIVEQTMDRANPRQWFWALMDYGSELKAQGKGKLFASRHYTKQPEFAGSLRQMRGEILRRYVGGQSLAEITAELQDDPRFAAALDGLRQDGLIG</sequence>
<dbReference type="PANTHER" id="PTHR42944:SF1">
    <property type="entry name" value="ADENINE DNA GLYCOSYLASE"/>
    <property type="match status" value="1"/>
</dbReference>
<dbReference type="Proteomes" id="UP000310639">
    <property type="component" value="Chromosome"/>
</dbReference>
<dbReference type="GO" id="GO:0035485">
    <property type="term" value="F:adenine/guanine mispair binding"/>
    <property type="evidence" value="ECO:0007669"/>
    <property type="project" value="TreeGrafter"/>
</dbReference>
<evidence type="ECO:0000256" key="1">
    <source>
        <dbReference type="ARBA" id="ARBA00001966"/>
    </source>
</evidence>
<dbReference type="GO" id="GO:0006284">
    <property type="term" value="P:base-excision repair"/>
    <property type="evidence" value="ECO:0007669"/>
    <property type="project" value="InterPro"/>
</dbReference>
<gene>
    <name evidence="11" type="ORF">FBF37_03515</name>
</gene>
<dbReference type="AlphaFoldDB" id="A0A4P9A3W2"/>
<dbReference type="PANTHER" id="PTHR42944">
    <property type="entry name" value="ADENINE DNA GLYCOSYLASE"/>
    <property type="match status" value="1"/>
</dbReference>
<comment type="cofactor">
    <cofactor evidence="1">
        <name>[4Fe-4S] cluster</name>
        <dbReference type="ChEBI" id="CHEBI:49883"/>
    </cofactor>
</comment>
<dbReference type="EMBL" id="CP040004">
    <property type="protein sequence ID" value="QCT42502.1"/>
    <property type="molecule type" value="Genomic_DNA"/>
</dbReference>
<keyword evidence="7" id="KW-0411">Iron-sulfur</keyword>
<keyword evidence="6" id="KW-0408">Iron</keyword>
<keyword evidence="12" id="KW-1185">Reference proteome</keyword>
<reference evidence="11 12" key="1">
    <citation type="submission" date="2019-04" db="EMBL/GenBank/DDBJ databases">
        <title>Saccharibacteria TM7 genomes.</title>
        <authorList>
            <person name="Bor B."/>
            <person name="He X."/>
            <person name="Chen T."/>
            <person name="Dewhirst F.E."/>
        </authorList>
    </citation>
    <scope>NUCLEOTIDE SEQUENCE [LARGE SCALE GENOMIC DNA]</scope>
    <source>
        <strain evidence="11 12">BB001</strain>
    </source>
</reference>
<dbReference type="RefSeq" id="WP_138079526.1">
    <property type="nucleotide sequence ID" value="NZ_CP040004.1"/>
</dbReference>
<protein>
    <submittedName>
        <fullName evidence="11">A/G-specific adenine glycosylase</fullName>
    </submittedName>
</protein>
<comment type="similarity">
    <text evidence="2">Belongs to the Nth/MutY family.</text>
</comment>
<accession>A0A4P9A3W2</accession>
<dbReference type="KEGG" id="nft:FBF37_03515"/>
<organism evidence="11 12">
    <name type="scientific">Candidatus Nanosynbacter featherlites</name>
    <dbReference type="NCBI Taxonomy" id="2572088"/>
    <lineage>
        <taxon>Bacteria</taxon>
        <taxon>Candidatus Saccharimonadota</taxon>
        <taxon>Candidatus Saccharimonadia</taxon>
        <taxon>Candidatus Nanosynbacterales</taxon>
        <taxon>Candidatus Nanosynbacteraceae</taxon>
        <taxon>Candidatus Nanosynbacter</taxon>
    </lineage>
</organism>
<dbReference type="SMART" id="SM00478">
    <property type="entry name" value="ENDO3c"/>
    <property type="match status" value="1"/>
</dbReference>
<evidence type="ECO:0000256" key="5">
    <source>
        <dbReference type="ARBA" id="ARBA00022801"/>
    </source>
</evidence>
<dbReference type="GO" id="GO:0000701">
    <property type="term" value="F:purine-specific mismatch base pair DNA N-glycosylase activity"/>
    <property type="evidence" value="ECO:0007669"/>
    <property type="project" value="TreeGrafter"/>
</dbReference>
<evidence type="ECO:0000256" key="8">
    <source>
        <dbReference type="ARBA" id="ARBA00023204"/>
    </source>
</evidence>
<name>A0A4P9A3W2_9BACT</name>
<keyword evidence="5" id="KW-0378">Hydrolase</keyword>
<feature type="domain" description="HhH-GPD" evidence="10">
    <location>
        <begin position="38"/>
        <end position="183"/>
    </location>
</feature>
<dbReference type="SUPFAM" id="SSF48150">
    <property type="entry name" value="DNA-glycosylase"/>
    <property type="match status" value="1"/>
</dbReference>
<evidence type="ECO:0000313" key="11">
    <source>
        <dbReference type="EMBL" id="QCT42502.1"/>
    </source>
</evidence>
<evidence type="ECO:0000256" key="3">
    <source>
        <dbReference type="ARBA" id="ARBA00022723"/>
    </source>
</evidence>
<dbReference type="Pfam" id="PF00730">
    <property type="entry name" value="HhH-GPD"/>
    <property type="match status" value="1"/>
</dbReference>
<dbReference type="OrthoDB" id="9802365at2"/>
<evidence type="ECO:0000256" key="4">
    <source>
        <dbReference type="ARBA" id="ARBA00022763"/>
    </source>
</evidence>
<evidence type="ECO:0000256" key="6">
    <source>
        <dbReference type="ARBA" id="ARBA00023004"/>
    </source>
</evidence>
<dbReference type="GO" id="GO:0006298">
    <property type="term" value="P:mismatch repair"/>
    <property type="evidence" value="ECO:0007669"/>
    <property type="project" value="TreeGrafter"/>
</dbReference>
<dbReference type="InterPro" id="IPR023170">
    <property type="entry name" value="HhH_base_excis_C"/>
</dbReference>
<dbReference type="GO" id="GO:0034039">
    <property type="term" value="F:8-oxo-7,8-dihydroguanine DNA N-glycosylase activity"/>
    <property type="evidence" value="ECO:0007669"/>
    <property type="project" value="TreeGrafter"/>
</dbReference>